<proteinExistence type="predicted"/>
<accession>A0A9W5APP7</accession>
<dbReference type="RefSeq" id="WP_059430986.1">
    <property type="nucleotide sequence ID" value="NZ_FAUW01000002.1"/>
</dbReference>
<name>A0A9W5APP7_CAMHY</name>
<dbReference type="Pfam" id="PF00665">
    <property type="entry name" value="rve"/>
    <property type="match status" value="1"/>
</dbReference>
<dbReference type="Proteomes" id="UP000052257">
    <property type="component" value="Unassembled WGS sequence"/>
</dbReference>
<dbReference type="InterPro" id="IPR015378">
    <property type="entry name" value="Transposase-like_Mu_C"/>
</dbReference>
<dbReference type="SUPFAM" id="SSF53098">
    <property type="entry name" value="Ribonuclease H-like"/>
    <property type="match status" value="1"/>
</dbReference>
<evidence type="ECO:0000256" key="1">
    <source>
        <dbReference type="SAM" id="MobiDB-lite"/>
    </source>
</evidence>
<feature type="region of interest" description="Disordered" evidence="1">
    <location>
        <begin position="122"/>
        <end position="171"/>
    </location>
</feature>
<evidence type="ECO:0000313" key="3">
    <source>
        <dbReference type="EMBL" id="CUU76974.1"/>
    </source>
</evidence>
<dbReference type="SUPFAM" id="SSF50610">
    <property type="entry name" value="mu transposase, C-terminal domain"/>
    <property type="match status" value="1"/>
</dbReference>
<sequence>MYIETKTAAFVFGVSDRALQIAVKRNSDRYEYIKINAGTKSRGGIKLLFKVSIGELKVALKSRKIDADINIWQLEENEWVVSKFGDLLEGDSNEYISDTRINRTFGKQWLQGSSLCRQWQGEYKSSKDRQEDTTKETSPQPKSHKGSINDEKYNKTSYETQEERLDKSSQNSAITDIRALKVHKEKETINDEKNKANLQEIRNPHISSGKRDNADDSVDEFQGNDMILQITGQNKKAGEINLFSINKKQKEKMRELTRIVLDWEEAKDKGVSCEKFCQMVGISRAKLFRAQKAYKEKGAKALVDKRGLHKKDTTKLESWMQELALEKYRAYAAGGLNLEQITEDLHFEASKRGMIDFASFNAGTFTPLFTPGVVKRFFDKYFETHKLEQICATKGYDKAKSYFQPSFGSHRKAVTHKNEKWQIDSTTLDVFVRDDETMEAFRPDALQIIDMYSGRKVAVLTRQGNSFELVRLIWKAFETFGKPEFIKGDNGKDYLSERFQSLLDGLGIKYDKTIAYAGEKKGMVERSFGVIQGAGLSHVSGYVGNLAKRPAIEESLAEKKDRHAKDEYGYDKATNHKHLYTFSQFKKIYETEIMKWDLMSGRRRKGKASPLQIWNSDETPITRVAYTEYLLHAGVGYERSVNKEGIYLNGFIYTSQNLPSVRTKVIVKENIDDISTVFVYSMEGEFICMAKDKELAPLAIESLSLVTAAFNRSKRKVKKLIENARLSQFTKRDVEYDFEIMKKAHIDTLKVENEIFESGSEIAKAAKESLKIEVFKSANGDYNRYSLIAKKESKKIKGYDEMLSAKKSV</sequence>
<evidence type="ECO:0000259" key="2">
    <source>
        <dbReference type="PROSITE" id="PS50994"/>
    </source>
</evidence>
<dbReference type="InterPro" id="IPR001584">
    <property type="entry name" value="Integrase_cat-core"/>
</dbReference>
<dbReference type="AlphaFoldDB" id="A0A9W5APP7"/>
<gene>
    <name evidence="3" type="ORF">ERS739220_00820</name>
</gene>
<dbReference type="PROSITE" id="PS50994">
    <property type="entry name" value="INTEGRASE"/>
    <property type="match status" value="1"/>
</dbReference>
<feature type="compositionally biased region" description="Basic and acidic residues" evidence="1">
    <location>
        <begin position="124"/>
        <end position="135"/>
    </location>
</feature>
<dbReference type="GO" id="GO:0003676">
    <property type="term" value="F:nucleic acid binding"/>
    <property type="evidence" value="ECO:0007669"/>
    <property type="project" value="InterPro"/>
</dbReference>
<organism evidence="3 4">
    <name type="scientific">Campylobacter hyointestinalis subsp. hyointestinalis</name>
    <dbReference type="NCBI Taxonomy" id="91352"/>
    <lineage>
        <taxon>Bacteria</taxon>
        <taxon>Pseudomonadati</taxon>
        <taxon>Campylobacterota</taxon>
        <taxon>Epsilonproteobacteria</taxon>
        <taxon>Campylobacterales</taxon>
        <taxon>Campylobacteraceae</taxon>
        <taxon>Campylobacter</taxon>
    </lineage>
</organism>
<protein>
    <submittedName>
        <fullName evidence="3">Bacteriophage DNA transposition protein A</fullName>
    </submittedName>
</protein>
<dbReference type="Pfam" id="PF09299">
    <property type="entry name" value="Mu-transpos_C"/>
    <property type="match status" value="1"/>
</dbReference>
<dbReference type="InterPro" id="IPR009004">
    <property type="entry name" value="Transposase_Mu_C"/>
</dbReference>
<evidence type="ECO:0000313" key="4">
    <source>
        <dbReference type="Proteomes" id="UP000052257"/>
    </source>
</evidence>
<dbReference type="InterPro" id="IPR036397">
    <property type="entry name" value="RNaseH_sf"/>
</dbReference>
<feature type="domain" description="Integrase catalytic" evidence="2">
    <location>
        <begin position="411"/>
        <end position="532"/>
    </location>
</feature>
<dbReference type="EMBL" id="FAUW01000002">
    <property type="protein sequence ID" value="CUU76974.1"/>
    <property type="molecule type" value="Genomic_DNA"/>
</dbReference>
<dbReference type="InterPro" id="IPR012337">
    <property type="entry name" value="RNaseH-like_sf"/>
</dbReference>
<dbReference type="Gene3D" id="3.30.420.10">
    <property type="entry name" value="Ribonuclease H-like superfamily/Ribonuclease H"/>
    <property type="match status" value="1"/>
</dbReference>
<dbReference type="GO" id="GO:0015074">
    <property type="term" value="P:DNA integration"/>
    <property type="evidence" value="ECO:0007669"/>
    <property type="project" value="InterPro"/>
</dbReference>
<reference evidence="3 4" key="1">
    <citation type="submission" date="2015-11" db="EMBL/GenBank/DDBJ databases">
        <authorList>
            <consortium name="Pathogen Informatics"/>
        </authorList>
    </citation>
    <scope>NUCLEOTIDE SEQUENCE [LARGE SCALE GENOMIC DNA]</scope>
    <source>
        <strain evidence="3 4">006A-0191</strain>
    </source>
</reference>
<comment type="caution">
    <text evidence="3">The sequence shown here is derived from an EMBL/GenBank/DDBJ whole genome shotgun (WGS) entry which is preliminary data.</text>
</comment>